<keyword evidence="9 13" id="KW-0560">Oxidoreductase</keyword>
<dbReference type="AlphaFoldDB" id="A0A9J6FRF2"/>
<evidence type="ECO:0000256" key="9">
    <source>
        <dbReference type="ARBA" id="ARBA00023002"/>
    </source>
</evidence>
<evidence type="ECO:0000256" key="10">
    <source>
        <dbReference type="ARBA" id="ARBA00023004"/>
    </source>
</evidence>
<dbReference type="GO" id="GO:0005506">
    <property type="term" value="F:iron ion binding"/>
    <property type="evidence" value="ECO:0007669"/>
    <property type="project" value="InterPro"/>
</dbReference>
<dbReference type="InterPro" id="IPR001128">
    <property type="entry name" value="Cyt_P450"/>
</dbReference>
<dbReference type="PANTHER" id="PTHR24292:SF102">
    <property type="entry name" value="CYTOCHROME P450 FAMILY-RELATED"/>
    <property type="match status" value="1"/>
</dbReference>
<dbReference type="PROSITE" id="PS00086">
    <property type="entry name" value="CYTOCHROME_P450"/>
    <property type="match status" value="1"/>
</dbReference>
<dbReference type="VEuPathDB" id="VectorBase:HLOH_048858"/>
<gene>
    <name evidence="14" type="ORF">HPB48_011660</name>
</gene>
<evidence type="ECO:0000256" key="2">
    <source>
        <dbReference type="ARBA" id="ARBA00004174"/>
    </source>
</evidence>
<comment type="similarity">
    <text evidence="4 13">Belongs to the cytochrome P450 family.</text>
</comment>
<dbReference type="EMBL" id="JABSTR010000002">
    <property type="protein sequence ID" value="KAH9364668.1"/>
    <property type="molecule type" value="Genomic_DNA"/>
</dbReference>
<accession>A0A9J6FRF2</accession>
<dbReference type="GO" id="GO:0004497">
    <property type="term" value="F:monooxygenase activity"/>
    <property type="evidence" value="ECO:0007669"/>
    <property type="project" value="UniProtKB-KW"/>
</dbReference>
<evidence type="ECO:0000256" key="5">
    <source>
        <dbReference type="ARBA" id="ARBA00022617"/>
    </source>
</evidence>
<comment type="caution">
    <text evidence="14">The sequence shown here is derived from an EMBL/GenBank/DDBJ whole genome shotgun (WGS) entry which is preliminary data.</text>
</comment>
<evidence type="ECO:0000313" key="15">
    <source>
        <dbReference type="Proteomes" id="UP000821853"/>
    </source>
</evidence>
<evidence type="ECO:0000256" key="12">
    <source>
        <dbReference type="ARBA" id="ARBA00023136"/>
    </source>
</evidence>
<keyword evidence="11 13" id="KW-0503">Monooxygenase</keyword>
<evidence type="ECO:0000256" key="1">
    <source>
        <dbReference type="ARBA" id="ARBA00001971"/>
    </source>
</evidence>
<organism evidence="14 15">
    <name type="scientific">Haemaphysalis longicornis</name>
    <name type="common">Bush tick</name>
    <dbReference type="NCBI Taxonomy" id="44386"/>
    <lineage>
        <taxon>Eukaryota</taxon>
        <taxon>Metazoa</taxon>
        <taxon>Ecdysozoa</taxon>
        <taxon>Arthropoda</taxon>
        <taxon>Chelicerata</taxon>
        <taxon>Arachnida</taxon>
        <taxon>Acari</taxon>
        <taxon>Parasitiformes</taxon>
        <taxon>Ixodida</taxon>
        <taxon>Ixodoidea</taxon>
        <taxon>Ixodidae</taxon>
        <taxon>Haemaphysalinae</taxon>
        <taxon>Haemaphysalis</taxon>
    </lineage>
</organism>
<evidence type="ECO:0000256" key="6">
    <source>
        <dbReference type="ARBA" id="ARBA00022723"/>
    </source>
</evidence>
<dbReference type="OrthoDB" id="6434503at2759"/>
<dbReference type="PANTHER" id="PTHR24292">
    <property type="entry name" value="CYTOCHROME P450"/>
    <property type="match status" value="1"/>
</dbReference>
<evidence type="ECO:0000256" key="13">
    <source>
        <dbReference type="RuleBase" id="RU000461"/>
    </source>
</evidence>
<dbReference type="Pfam" id="PF00067">
    <property type="entry name" value="p450"/>
    <property type="match status" value="1"/>
</dbReference>
<keyword evidence="5 13" id="KW-0349">Heme</keyword>
<keyword evidence="15" id="KW-1185">Reference proteome</keyword>
<name>A0A9J6FRF2_HAELO</name>
<keyword evidence="7" id="KW-0256">Endoplasmic reticulum</keyword>
<keyword evidence="12" id="KW-0472">Membrane</keyword>
<dbReference type="InterPro" id="IPR050476">
    <property type="entry name" value="Insect_CytP450_Detox"/>
</dbReference>
<keyword evidence="6 13" id="KW-0479">Metal-binding</keyword>
<dbReference type="GO" id="GO:0020037">
    <property type="term" value="F:heme binding"/>
    <property type="evidence" value="ECO:0007669"/>
    <property type="project" value="InterPro"/>
</dbReference>
<evidence type="ECO:0000256" key="3">
    <source>
        <dbReference type="ARBA" id="ARBA00004406"/>
    </source>
</evidence>
<evidence type="ECO:0008006" key="16">
    <source>
        <dbReference type="Google" id="ProtNLM"/>
    </source>
</evidence>
<reference evidence="14 15" key="1">
    <citation type="journal article" date="2020" name="Cell">
        <title>Large-Scale Comparative Analyses of Tick Genomes Elucidate Their Genetic Diversity and Vector Capacities.</title>
        <authorList>
            <consortium name="Tick Genome and Microbiome Consortium (TIGMIC)"/>
            <person name="Jia N."/>
            <person name="Wang J."/>
            <person name="Shi W."/>
            <person name="Du L."/>
            <person name="Sun Y."/>
            <person name="Zhan W."/>
            <person name="Jiang J.F."/>
            <person name="Wang Q."/>
            <person name="Zhang B."/>
            <person name="Ji P."/>
            <person name="Bell-Sakyi L."/>
            <person name="Cui X.M."/>
            <person name="Yuan T.T."/>
            <person name="Jiang B.G."/>
            <person name="Yang W.F."/>
            <person name="Lam T.T."/>
            <person name="Chang Q.C."/>
            <person name="Ding S.J."/>
            <person name="Wang X.J."/>
            <person name="Zhu J.G."/>
            <person name="Ruan X.D."/>
            <person name="Zhao L."/>
            <person name="Wei J.T."/>
            <person name="Ye R.Z."/>
            <person name="Que T.C."/>
            <person name="Du C.H."/>
            <person name="Zhou Y.H."/>
            <person name="Cheng J.X."/>
            <person name="Dai P.F."/>
            <person name="Guo W.B."/>
            <person name="Han X.H."/>
            <person name="Huang E.J."/>
            <person name="Li L.F."/>
            <person name="Wei W."/>
            <person name="Gao Y.C."/>
            <person name="Liu J.Z."/>
            <person name="Shao H.Z."/>
            <person name="Wang X."/>
            <person name="Wang C.C."/>
            <person name="Yang T.C."/>
            <person name="Huo Q.B."/>
            <person name="Li W."/>
            <person name="Chen H.Y."/>
            <person name="Chen S.E."/>
            <person name="Zhou L.G."/>
            <person name="Ni X.B."/>
            <person name="Tian J.H."/>
            <person name="Sheng Y."/>
            <person name="Liu T."/>
            <person name="Pan Y.S."/>
            <person name="Xia L.Y."/>
            <person name="Li J."/>
            <person name="Zhao F."/>
            <person name="Cao W.C."/>
        </authorList>
    </citation>
    <scope>NUCLEOTIDE SEQUENCE [LARGE SCALE GENOMIC DNA]</scope>
    <source>
        <strain evidence="14">HaeL-2018</strain>
    </source>
</reference>
<dbReference type="GO" id="GO:0016705">
    <property type="term" value="F:oxidoreductase activity, acting on paired donors, with incorporation or reduction of molecular oxygen"/>
    <property type="evidence" value="ECO:0007669"/>
    <property type="project" value="InterPro"/>
</dbReference>
<sequence>MHRFSPENISLVDKVSFQPFGLGPRQCIGRNFALMQARLMMCQFIATFMISVDKERHKVGSAFLLCAFRDTKELTKIKTFNKKNASE</sequence>
<evidence type="ECO:0000256" key="11">
    <source>
        <dbReference type="ARBA" id="ARBA00023033"/>
    </source>
</evidence>
<keyword evidence="8" id="KW-0492">Microsome</keyword>
<dbReference type="InterPro" id="IPR036396">
    <property type="entry name" value="Cyt_P450_sf"/>
</dbReference>
<keyword evidence="10 13" id="KW-0408">Iron</keyword>
<evidence type="ECO:0000256" key="7">
    <source>
        <dbReference type="ARBA" id="ARBA00022824"/>
    </source>
</evidence>
<evidence type="ECO:0000256" key="8">
    <source>
        <dbReference type="ARBA" id="ARBA00022848"/>
    </source>
</evidence>
<protein>
    <recommendedName>
        <fullName evidence="16">Cytochrome P450</fullName>
    </recommendedName>
</protein>
<dbReference type="Gene3D" id="1.10.630.10">
    <property type="entry name" value="Cytochrome P450"/>
    <property type="match status" value="1"/>
</dbReference>
<comment type="cofactor">
    <cofactor evidence="1">
        <name>heme</name>
        <dbReference type="ChEBI" id="CHEBI:30413"/>
    </cofactor>
</comment>
<dbReference type="Proteomes" id="UP000821853">
    <property type="component" value="Chromosome 10"/>
</dbReference>
<evidence type="ECO:0000256" key="4">
    <source>
        <dbReference type="ARBA" id="ARBA00010617"/>
    </source>
</evidence>
<dbReference type="SUPFAM" id="SSF48264">
    <property type="entry name" value="Cytochrome P450"/>
    <property type="match status" value="1"/>
</dbReference>
<comment type="subcellular location">
    <subcellularLocation>
        <location evidence="3">Endoplasmic reticulum membrane</location>
        <topology evidence="3">Peripheral membrane protein</topology>
    </subcellularLocation>
    <subcellularLocation>
        <location evidence="2">Microsome membrane</location>
        <topology evidence="2">Peripheral membrane protein</topology>
    </subcellularLocation>
</comment>
<evidence type="ECO:0000313" key="14">
    <source>
        <dbReference type="EMBL" id="KAH9364668.1"/>
    </source>
</evidence>
<dbReference type="InterPro" id="IPR017972">
    <property type="entry name" value="Cyt_P450_CS"/>
</dbReference>
<dbReference type="GO" id="GO:0005789">
    <property type="term" value="C:endoplasmic reticulum membrane"/>
    <property type="evidence" value="ECO:0007669"/>
    <property type="project" value="UniProtKB-SubCell"/>
</dbReference>
<proteinExistence type="inferred from homology"/>